<dbReference type="OrthoDB" id="2507317at2759"/>
<feature type="compositionally biased region" description="Polar residues" evidence="1">
    <location>
        <begin position="588"/>
        <end position="601"/>
    </location>
</feature>
<comment type="caution">
    <text evidence="2">The sequence shown here is derived from an EMBL/GenBank/DDBJ whole genome shotgun (WGS) entry which is preliminary data.</text>
</comment>
<dbReference type="VEuPathDB" id="FungiDB:VP01_3985g2"/>
<sequence length="766" mass="83207">MVRPGWGLPRLSLQPIPTNVVAMEGSGFWNGDPRSGRSRETPFERRERLNLETAIALSTNSNMTSQIQSGSHQPKETPISPHFIPNSQSDDEIIQDFTLGDSGLASKQSPPTTVILPVNSSSMGPAPSAAESREPGWSAQKFYDTTSSTRDPSTHLKTNQPDSSSSSKQTPQPPILENLSRGSSSSSSRPKPRPPRLGAASIEQARERLKLAQSADSLINPASSSTTDQSLPHPFDPTRTKSKPSEVVLAQAEAMSRKVSEHPPPHDVEILPTGQSLRTSNKLTPRPPETSIPLILNSPSRKESPDAQPNSFKRKRKTKVQQVAEKDLPLGPEKPSAKSDSSGKRVRKQSVAGKASAKSLQILLNLSQSSNDTAEASLKQKEPAVREESQTARRRRVYRDGWVLASDPDPEPGQDASRQVPVTTENQVTGSAHQSPKENPVSHQAPVPNEISSHPFLEIISSPLSSPSGFSADEMNIKASKRSKTSPVPKKRAPKKKVAPKAKGKAAKIRKKTAADTESNASAVVIEEPPHVDSLANKTNHNRRQQNNPSPEVRLQVPAEEAPKSPSQSPTQTRLRQSPRQRPERNNDVVSAANTRVSTEAITDADKASSPRNSRKAGPSATKPVQTSTKAATNQSGEVETGKKVPIKVKKGMSLAEILAMTNPKTKRGIRIGLPREEKHRLHININPNPPVQKQVKKKLKVKRGEYDSGEDDTPSKNSASESEDGQNGLSAKKSSQPKNRVIVDDEEPDEDQDVQDNVELDDGEY</sequence>
<feature type="region of interest" description="Disordered" evidence="1">
    <location>
        <begin position="669"/>
        <end position="766"/>
    </location>
</feature>
<reference evidence="2 3" key="1">
    <citation type="submission" date="2015-08" db="EMBL/GenBank/DDBJ databases">
        <title>Next Generation Sequencing and Analysis of the Genome of Puccinia sorghi L Schw, the Causal Agent of Maize Common Rust.</title>
        <authorList>
            <person name="Rochi L."/>
            <person name="Burguener G."/>
            <person name="Darino M."/>
            <person name="Turjanski A."/>
            <person name="Kreff E."/>
            <person name="Dieguez M.J."/>
            <person name="Sacco F."/>
        </authorList>
    </citation>
    <scope>NUCLEOTIDE SEQUENCE [LARGE SCALE GENOMIC DNA]</scope>
    <source>
        <strain evidence="2 3">RO10H11247</strain>
    </source>
</reference>
<evidence type="ECO:0000256" key="1">
    <source>
        <dbReference type="SAM" id="MobiDB-lite"/>
    </source>
</evidence>
<organism evidence="2 3">
    <name type="scientific">Puccinia sorghi</name>
    <dbReference type="NCBI Taxonomy" id="27349"/>
    <lineage>
        <taxon>Eukaryota</taxon>
        <taxon>Fungi</taxon>
        <taxon>Dikarya</taxon>
        <taxon>Basidiomycota</taxon>
        <taxon>Pucciniomycotina</taxon>
        <taxon>Pucciniomycetes</taxon>
        <taxon>Pucciniales</taxon>
        <taxon>Pucciniaceae</taxon>
        <taxon>Puccinia</taxon>
    </lineage>
</organism>
<feature type="compositionally biased region" description="Polar residues" evidence="1">
    <location>
        <begin position="623"/>
        <end position="638"/>
    </location>
</feature>
<feature type="compositionally biased region" description="Polar residues" evidence="1">
    <location>
        <begin position="214"/>
        <end position="230"/>
    </location>
</feature>
<keyword evidence="3" id="KW-1185">Reference proteome</keyword>
<gene>
    <name evidence="2" type="ORF">VP01_3985g2</name>
</gene>
<feature type="region of interest" description="Disordered" evidence="1">
    <location>
        <begin position="27"/>
        <end position="46"/>
    </location>
</feature>
<feature type="compositionally biased region" description="Low complexity" evidence="1">
    <location>
        <begin position="180"/>
        <end position="189"/>
    </location>
</feature>
<feature type="compositionally biased region" description="Polar residues" evidence="1">
    <location>
        <begin position="565"/>
        <end position="580"/>
    </location>
</feature>
<feature type="compositionally biased region" description="Acidic residues" evidence="1">
    <location>
        <begin position="745"/>
        <end position="766"/>
    </location>
</feature>
<feature type="compositionally biased region" description="Basic residues" evidence="1">
    <location>
        <begin position="479"/>
        <end position="512"/>
    </location>
</feature>
<feature type="compositionally biased region" description="Basic and acidic residues" evidence="1">
    <location>
        <begin position="34"/>
        <end position="46"/>
    </location>
</feature>
<dbReference type="EMBL" id="LAVV01009040">
    <property type="protein sequence ID" value="KNZ51363.1"/>
    <property type="molecule type" value="Genomic_DNA"/>
</dbReference>
<feature type="compositionally biased region" description="Polar residues" evidence="1">
    <location>
        <begin position="143"/>
        <end position="162"/>
    </location>
</feature>
<feature type="compositionally biased region" description="Polar residues" evidence="1">
    <location>
        <begin position="416"/>
        <end position="434"/>
    </location>
</feature>
<feature type="compositionally biased region" description="Basic and acidic residues" evidence="1">
    <location>
        <begin position="255"/>
        <end position="269"/>
    </location>
</feature>
<feature type="compositionally biased region" description="Polar residues" evidence="1">
    <location>
        <begin position="273"/>
        <end position="283"/>
    </location>
</feature>
<feature type="compositionally biased region" description="Low complexity" evidence="1">
    <location>
        <begin position="359"/>
        <end position="371"/>
    </location>
</feature>
<feature type="compositionally biased region" description="Polar residues" evidence="1">
    <location>
        <begin position="716"/>
        <end position="739"/>
    </location>
</feature>
<proteinExistence type="predicted"/>
<feature type="compositionally biased region" description="Basic and acidic residues" evidence="1">
    <location>
        <begin position="378"/>
        <end position="391"/>
    </location>
</feature>
<name>A0A0L6US53_9BASI</name>
<protein>
    <submittedName>
        <fullName evidence="2">Uncharacterized protein</fullName>
    </submittedName>
</protein>
<feature type="region of interest" description="Disordered" evidence="1">
    <location>
        <begin position="55"/>
        <end position="645"/>
    </location>
</feature>
<evidence type="ECO:0000313" key="2">
    <source>
        <dbReference type="EMBL" id="KNZ51363.1"/>
    </source>
</evidence>
<feature type="compositionally biased region" description="Low complexity" evidence="1">
    <location>
        <begin position="456"/>
        <end position="471"/>
    </location>
</feature>
<feature type="compositionally biased region" description="Polar residues" evidence="1">
    <location>
        <begin position="56"/>
        <end position="72"/>
    </location>
</feature>
<evidence type="ECO:0000313" key="3">
    <source>
        <dbReference type="Proteomes" id="UP000037035"/>
    </source>
</evidence>
<dbReference type="AlphaFoldDB" id="A0A0L6US53"/>
<feature type="compositionally biased region" description="Polar residues" evidence="1">
    <location>
        <begin position="105"/>
        <end position="123"/>
    </location>
</feature>
<dbReference type="Proteomes" id="UP000037035">
    <property type="component" value="Unassembled WGS sequence"/>
</dbReference>
<accession>A0A0L6US53</accession>